<feature type="domain" description="Rab-GAP TBC" evidence="1">
    <location>
        <begin position="140"/>
        <end position="341"/>
    </location>
</feature>
<comment type="caution">
    <text evidence="2">The sequence shown here is derived from an EMBL/GenBank/DDBJ whole genome shotgun (WGS) entry which is preliminary data.</text>
</comment>
<dbReference type="SUPFAM" id="SSF47923">
    <property type="entry name" value="Ypt/Rab-GAP domain of gyp1p"/>
    <property type="match status" value="2"/>
</dbReference>
<organism evidence="2 3">
    <name type="scientific">Cryptosporidium canis</name>
    <dbReference type="NCBI Taxonomy" id="195482"/>
    <lineage>
        <taxon>Eukaryota</taxon>
        <taxon>Sar</taxon>
        <taxon>Alveolata</taxon>
        <taxon>Apicomplexa</taxon>
        <taxon>Conoidasida</taxon>
        <taxon>Coccidia</taxon>
        <taxon>Eucoccidiorida</taxon>
        <taxon>Eimeriorina</taxon>
        <taxon>Cryptosporidiidae</taxon>
        <taxon>Cryptosporidium</taxon>
    </lineage>
</organism>
<evidence type="ECO:0000313" key="2">
    <source>
        <dbReference type="EMBL" id="KAJ1613578.1"/>
    </source>
</evidence>
<dbReference type="InterPro" id="IPR050302">
    <property type="entry name" value="Rab_GAP_TBC_domain"/>
</dbReference>
<proteinExistence type="predicted"/>
<protein>
    <submittedName>
        <fullName evidence="2">TBC domain-containing protein</fullName>
    </submittedName>
</protein>
<dbReference type="Gene3D" id="1.10.472.80">
    <property type="entry name" value="Ypt/Rab-GAP domain of gyp1p, domain 3"/>
    <property type="match status" value="1"/>
</dbReference>
<keyword evidence="3" id="KW-1185">Reference proteome</keyword>
<reference evidence="2" key="1">
    <citation type="submission" date="2022-10" db="EMBL/GenBank/DDBJ databases">
        <title>Adaptive evolution leads to modifications in subtelomeric GC content in a zoonotic Cryptosporidium species.</title>
        <authorList>
            <person name="Li J."/>
            <person name="Feng Y."/>
            <person name="Xiao L."/>
        </authorList>
    </citation>
    <scope>NUCLEOTIDE SEQUENCE</scope>
    <source>
        <strain evidence="2">25894</strain>
    </source>
</reference>
<dbReference type="PANTHER" id="PTHR47219">
    <property type="entry name" value="RAB GTPASE-ACTIVATING PROTEIN 1-LIKE"/>
    <property type="match status" value="1"/>
</dbReference>
<gene>
    <name evidence="2" type="ORF">OJ252_916</name>
</gene>
<dbReference type="InterPro" id="IPR035969">
    <property type="entry name" value="Rab-GAP_TBC_sf"/>
</dbReference>
<evidence type="ECO:0000313" key="3">
    <source>
        <dbReference type="Proteomes" id="UP001071777"/>
    </source>
</evidence>
<dbReference type="Proteomes" id="UP001071777">
    <property type="component" value="Unassembled WGS sequence"/>
</dbReference>
<sequence length="407" mass="47192">MSIKLPVLEFIVEKLVGSVSHALDDESVGYKSDSPDCCDQAVIFENFCWKCQFYIDVMPLEFRNLNISLHRTSDSKRIVGMGWVIENRLNTGAHKPMKCQLSRYKGLFPNIILRPGVDLGKWANYRGFTRERLMKLCTIGIPREIRGEIWCYLLGSDRMLTSNLNVYFTELNRHIDKHVENQINLDLHRTFPNLRYCSVSTGFSQIHTLNRVLSAFASHDRDIGYCQSMNFIVAILLMNMKEEAAFWSLVQLISHNRNKEFMYCSWGDLETYYCEGMDGIKRDILILENLCKQIIPDVSLKLETTGINFQWFALEWFLCFFVTSLPLESAMDILDFIFCFGSDMLFNVSIALLDLNRGEILESNGLEECMVTLKNITKYATDPLKIIRRAIKYDVCKVQIQKLRMLC</sequence>
<dbReference type="PANTHER" id="PTHR47219:SF20">
    <property type="entry name" value="TBC1 DOMAIN FAMILY MEMBER 2B"/>
    <property type="match status" value="1"/>
</dbReference>
<dbReference type="EMBL" id="JAPCXB010000033">
    <property type="protein sequence ID" value="KAJ1613578.1"/>
    <property type="molecule type" value="Genomic_DNA"/>
</dbReference>
<name>A0ABQ8P9K3_9CRYT</name>
<accession>A0ABQ8P9K3</accession>
<dbReference type="SMART" id="SM00164">
    <property type="entry name" value="TBC"/>
    <property type="match status" value="1"/>
</dbReference>
<dbReference type="PROSITE" id="PS50086">
    <property type="entry name" value="TBC_RABGAP"/>
    <property type="match status" value="1"/>
</dbReference>
<evidence type="ECO:0000259" key="1">
    <source>
        <dbReference type="PROSITE" id="PS50086"/>
    </source>
</evidence>
<dbReference type="Pfam" id="PF00566">
    <property type="entry name" value="RabGAP-TBC"/>
    <property type="match status" value="1"/>
</dbReference>
<dbReference type="Gene3D" id="1.10.8.270">
    <property type="entry name" value="putative rabgap domain of human tbc1 domain family member 14 like domains"/>
    <property type="match status" value="1"/>
</dbReference>
<dbReference type="InterPro" id="IPR000195">
    <property type="entry name" value="Rab-GAP-TBC_dom"/>
</dbReference>